<name>A0ACB8BHA3_9AGAM</name>
<dbReference type="Proteomes" id="UP000790709">
    <property type="component" value="Unassembled WGS sequence"/>
</dbReference>
<reference evidence="1" key="1">
    <citation type="journal article" date="2021" name="New Phytol.">
        <title>Evolutionary innovations through gain and loss of genes in the ectomycorrhizal Boletales.</title>
        <authorList>
            <person name="Wu G."/>
            <person name="Miyauchi S."/>
            <person name="Morin E."/>
            <person name="Kuo A."/>
            <person name="Drula E."/>
            <person name="Varga T."/>
            <person name="Kohler A."/>
            <person name="Feng B."/>
            <person name="Cao Y."/>
            <person name="Lipzen A."/>
            <person name="Daum C."/>
            <person name="Hundley H."/>
            <person name="Pangilinan J."/>
            <person name="Johnson J."/>
            <person name="Barry K."/>
            <person name="LaButti K."/>
            <person name="Ng V."/>
            <person name="Ahrendt S."/>
            <person name="Min B."/>
            <person name="Choi I.G."/>
            <person name="Park H."/>
            <person name="Plett J.M."/>
            <person name="Magnuson J."/>
            <person name="Spatafora J.W."/>
            <person name="Nagy L.G."/>
            <person name="Henrissat B."/>
            <person name="Grigoriev I.V."/>
            <person name="Yang Z.L."/>
            <person name="Xu J."/>
            <person name="Martin F.M."/>
        </authorList>
    </citation>
    <scope>NUCLEOTIDE SEQUENCE</scope>
    <source>
        <strain evidence="1">KUC20120723A-06</strain>
    </source>
</reference>
<comment type="caution">
    <text evidence="1">The sequence shown here is derived from an EMBL/GenBank/DDBJ whole genome shotgun (WGS) entry which is preliminary data.</text>
</comment>
<dbReference type="EMBL" id="MU266439">
    <property type="protein sequence ID" value="KAH7923918.1"/>
    <property type="molecule type" value="Genomic_DNA"/>
</dbReference>
<keyword evidence="2" id="KW-1185">Reference proteome</keyword>
<gene>
    <name evidence="1" type="ORF">BV22DRAFT_1120561</name>
</gene>
<evidence type="ECO:0000313" key="1">
    <source>
        <dbReference type="EMBL" id="KAH7923918.1"/>
    </source>
</evidence>
<sequence>MALSQLHPLDINPQTGEPFLRLPSPNHNIILTPPRNGDEDAILPILNDARVYQWMGSIPTPYLPHHAQSWIATIKQKSDKILEELREEERINPGGPLKIVGDCPVRYLREVQSDGSDVFIGDICIVRSPLENVVDPEERAALVAENNAKPLGDPSICWSFGDYVAVSHHGRGIMSAAMDVVLNLWAIPRMGVRYMKGFAFDGNIPSARVFEKNGFIRRGMVDNGREVRGKPVVFIHLEWRHEEN</sequence>
<protein>
    <submittedName>
        <fullName evidence="1">Uncharacterized protein</fullName>
    </submittedName>
</protein>
<organism evidence="1 2">
    <name type="scientific">Leucogyrophana mollusca</name>
    <dbReference type="NCBI Taxonomy" id="85980"/>
    <lineage>
        <taxon>Eukaryota</taxon>
        <taxon>Fungi</taxon>
        <taxon>Dikarya</taxon>
        <taxon>Basidiomycota</taxon>
        <taxon>Agaricomycotina</taxon>
        <taxon>Agaricomycetes</taxon>
        <taxon>Agaricomycetidae</taxon>
        <taxon>Boletales</taxon>
        <taxon>Boletales incertae sedis</taxon>
        <taxon>Leucogyrophana</taxon>
    </lineage>
</organism>
<evidence type="ECO:0000313" key="2">
    <source>
        <dbReference type="Proteomes" id="UP000790709"/>
    </source>
</evidence>
<proteinExistence type="predicted"/>
<accession>A0ACB8BHA3</accession>